<dbReference type="InterPro" id="IPR036705">
    <property type="entry name" value="Ribosyl_crysJ1_sf"/>
</dbReference>
<accession>A0ABX0SKS1</accession>
<reference evidence="1 2" key="1">
    <citation type="submission" date="2020-03" db="EMBL/GenBank/DDBJ databases">
        <title>Sequencing the genomes of 1000 actinobacteria strains.</title>
        <authorList>
            <person name="Klenk H.-P."/>
        </authorList>
    </citation>
    <scope>NUCLEOTIDE SEQUENCE [LARGE SCALE GENOMIC DNA]</scope>
    <source>
        <strain evidence="1 2">DSM 45668</strain>
    </source>
</reference>
<dbReference type="RefSeq" id="WP_167109704.1">
    <property type="nucleotide sequence ID" value="NZ_JAANOU010000001.1"/>
</dbReference>
<dbReference type="Gene3D" id="1.10.4080.10">
    <property type="entry name" value="ADP-ribosylation/Crystallin J1"/>
    <property type="match status" value="1"/>
</dbReference>
<protein>
    <submittedName>
        <fullName evidence="1">ADP-ribosylglycohydrolase</fullName>
    </submittedName>
</protein>
<dbReference type="InterPro" id="IPR050792">
    <property type="entry name" value="ADP-ribosylglycohydrolase"/>
</dbReference>
<evidence type="ECO:0000313" key="1">
    <source>
        <dbReference type="EMBL" id="NIH77584.1"/>
    </source>
</evidence>
<dbReference type="InterPro" id="IPR005502">
    <property type="entry name" value="Ribosyl_crysJ1"/>
</dbReference>
<organism evidence="1 2">
    <name type="scientific">Amycolatopsis viridis</name>
    <dbReference type="NCBI Taxonomy" id="185678"/>
    <lineage>
        <taxon>Bacteria</taxon>
        <taxon>Bacillati</taxon>
        <taxon>Actinomycetota</taxon>
        <taxon>Actinomycetes</taxon>
        <taxon>Pseudonocardiales</taxon>
        <taxon>Pseudonocardiaceae</taxon>
        <taxon>Amycolatopsis</taxon>
    </lineage>
</organism>
<dbReference type="SUPFAM" id="SSF101478">
    <property type="entry name" value="ADP-ribosylglycohydrolase"/>
    <property type="match status" value="1"/>
</dbReference>
<dbReference type="PANTHER" id="PTHR16222">
    <property type="entry name" value="ADP-RIBOSYLGLYCOHYDROLASE"/>
    <property type="match status" value="1"/>
</dbReference>
<sequence length="446" mass="49139">MTQESMEIAGWPADEARRRARKMSDWHYEWTMRHVDRAPFGLEQRPEGTDYNLHHLEVDPPADAEAEYLQRQREIMLADHRTGQRLRGQPGIESRFLGAVFASALGDAMDHRVSAVGAEALRQHSARWFTEPVFPNGVAMVSANTQLMLFTAESMIGPHAADRATPGPPLTTNPAMHVTLGYRRWAVTQGFPPDDLFGPLPHEYRNTGWLVRHRDMFDRRSADDTLATVLIRHAREEQDIVRCLGPGCVARSVPLALWSDDPALGFKVGVDSARLTHPRPDDHLATGAFVVLLQQLLRGQPLPAAIAAARRMNQPEAAPVIQAIDAAVELARTVEAPASPQQLTETFGGINTGAQALGAAVYAVVVTDYVRETLSVATNHDGNTAATGMLAGALAGARWGIETVPRGLLAALDLYEVIEVLTRDLLAEFGPRPPQDPLWIRRYWHD</sequence>
<comment type="caution">
    <text evidence="1">The sequence shown here is derived from an EMBL/GenBank/DDBJ whole genome shotgun (WGS) entry which is preliminary data.</text>
</comment>
<name>A0ABX0SKS1_9PSEU</name>
<gene>
    <name evidence="1" type="ORF">FHX46_000114</name>
</gene>
<dbReference type="EMBL" id="JAANOU010000001">
    <property type="protein sequence ID" value="NIH77584.1"/>
    <property type="molecule type" value="Genomic_DNA"/>
</dbReference>
<dbReference type="Pfam" id="PF03747">
    <property type="entry name" value="ADP_ribosyl_GH"/>
    <property type="match status" value="1"/>
</dbReference>
<dbReference type="Proteomes" id="UP000754495">
    <property type="component" value="Unassembled WGS sequence"/>
</dbReference>
<proteinExistence type="predicted"/>
<dbReference type="PANTHER" id="PTHR16222:SF12">
    <property type="entry name" value="ADP-RIBOSYLGLYCOHYDROLASE-RELATED"/>
    <property type="match status" value="1"/>
</dbReference>
<keyword evidence="2" id="KW-1185">Reference proteome</keyword>
<evidence type="ECO:0000313" key="2">
    <source>
        <dbReference type="Proteomes" id="UP000754495"/>
    </source>
</evidence>